<dbReference type="EMBL" id="CP038908">
    <property type="protein sequence ID" value="QGO05794.1"/>
    <property type="molecule type" value="Genomic_DNA"/>
</dbReference>
<sequence length="106" mass="11792">MLSRGLSLFSLLLVMSSCLVVSANSNSKIDVIALTVSGQVEKKIRVECNSLATDHVTDDLASKTNRDRAWQIYSSSYERCMAEALDMMRQDLLAVSIQPQLRPEIN</sequence>
<evidence type="ECO:0000313" key="1">
    <source>
        <dbReference type="EMBL" id="QGO05794.1"/>
    </source>
</evidence>
<name>A0A9Q5YK57_PISSA</name>
<dbReference type="Proteomes" id="UP000422232">
    <property type="component" value="Chromosome"/>
</dbReference>
<dbReference type="AlphaFoldDB" id="A0A9Q5YK57"/>
<keyword evidence="2" id="KW-1185">Reference proteome</keyword>
<gene>
    <name evidence="1" type="ORF">Psal009_01690</name>
</gene>
<protein>
    <submittedName>
        <fullName evidence="1">Uncharacterized protein</fullName>
    </submittedName>
</protein>
<organism evidence="1 2">
    <name type="scientific">Piscirickettsia salmonis</name>
    <dbReference type="NCBI Taxonomy" id="1238"/>
    <lineage>
        <taxon>Bacteria</taxon>
        <taxon>Pseudomonadati</taxon>
        <taxon>Pseudomonadota</taxon>
        <taxon>Gammaproteobacteria</taxon>
        <taxon>Thiotrichales</taxon>
        <taxon>Piscirickettsiaceae</taxon>
        <taxon>Piscirickettsia</taxon>
    </lineage>
</organism>
<proteinExistence type="predicted"/>
<reference evidence="1 2" key="1">
    <citation type="submission" date="2019-04" db="EMBL/GenBank/DDBJ databases">
        <title>Complete genome sequencing of Piscirickettsia salmonis strain Psal-009.</title>
        <authorList>
            <person name="Schober I."/>
            <person name="Bunk B."/>
            <person name="Sproer C."/>
            <person name="Carril G.P."/>
            <person name="Riedel T."/>
            <person name="Flores-Herrera P.A."/>
            <person name="Nourdin-Galindo G."/>
            <person name="Marshall S.H."/>
            <person name="Overmann J."/>
        </authorList>
    </citation>
    <scope>NUCLEOTIDE SEQUENCE [LARGE SCALE GENOMIC DNA]</scope>
    <source>
        <strain evidence="1 2">Psal-009</strain>
    </source>
</reference>
<dbReference type="PROSITE" id="PS51257">
    <property type="entry name" value="PROKAR_LIPOPROTEIN"/>
    <property type="match status" value="1"/>
</dbReference>
<evidence type="ECO:0000313" key="2">
    <source>
        <dbReference type="Proteomes" id="UP000422232"/>
    </source>
</evidence>
<accession>A0A9Q5YK57</accession>